<dbReference type="AlphaFoldDB" id="A0AAV7TCG9"/>
<organism evidence="2 3">
    <name type="scientific">Pleurodeles waltl</name>
    <name type="common">Iberian ribbed newt</name>
    <dbReference type="NCBI Taxonomy" id="8319"/>
    <lineage>
        <taxon>Eukaryota</taxon>
        <taxon>Metazoa</taxon>
        <taxon>Chordata</taxon>
        <taxon>Craniata</taxon>
        <taxon>Vertebrata</taxon>
        <taxon>Euteleostomi</taxon>
        <taxon>Amphibia</taxon>
        <taxon>Batrachia</taxon>
        <taxon>Caudata</taxon>
        <taxon>Salamandroidea</taxon>
        <taxon>Salamandridae</taxon>
        <taxon>Pleurodelinae</taxon>
        <taxon>Pleurodeles</taxon>
    </lineage>
</organism>
<dbReference type="Proteomes" id="UP001066276">
    <property type="component" value="Chromosome 4_1"/>
</dbReference>
<protein>
    <submittedName>
        <fullName evidence="2">Uncharacterized protein</fullName>
    </submittedName>
</protein>
<name>A0AAV7TCG9_PLEWA</name>
<feature type="region of interest" description="Disordered" evidence="1">
    <location>
        <begin position="1"/>
        <end position="38"/>
    </location>
</feature>
<evidence type="ECO:0000313" key="2">
    <source>
        <dbReference type="EMBL" id="KAJ1174307.1"/>
    </source>
</evidence>
<dbReference type="EMBL" id="JANPWB010000007">
    <property type="protein sequence ID" value="KAJ1174307.1"/>
    <property type="molecule type" value="Genomic_DNA"/>
</dbReference>
<reference evidence="2" key="1">
    <citation type="journal article" date="2022" name="bioRxiv">
        <title>Sequencing and chromosome-scale assembly of the giantPleurodeles waltlgenome.</title>
        <authorList>
            <person name="Brown T."/>
            <person name="Elewa A."/>
            <person name="Iarovenko S."/>
            <person name="Subramanian E."/>
            <person name="Araus A.J."/>
            <person name="Petzold A."/>
            <person name="Susuki M."/>
            <person name="Suzuki K.-i.T."/>
            <person name="Hayashi T."/>
            <person name="Toyoda A."/>
            <person name="Oliveira C."/>
            <person name="Osipova E."/>
            <person name="Leigh N.D."/>
            <person name="Simon A."/>
            <person name="Yun M.H."/>
        </authorList>
    </citation>
    <scope>NUCLEOTIDE SEQUENCE</scope>
    <source>
        <strain evidence="2">20211129_DDA</strain>
        <tissue evidence="2">Liver</tissue>
    </source>
</reference>
<evidence type="ECO:0000256" key="1">
    <source>
        <dbReference type="SAM" id="MobiDB-lite"/>
    </source>
</evidence>
<comment type="caution">
    <text evidence="2">The sequence shown here is derived from an EMBL/GenBank/DDBJ whole genome shotgun (WGS) entry which is preliminary data.</text>
</comment>
<evidence type="ECO:0000313" key="3">
    <source>
        <dbReference type="Proteomes" id="UP001066276"/>
    </source>
</evidence>
<feature type="non-terminal residue" evidence="2">
    <location>
        <position position="67"/>
    </location>
</feature>
<accession>A0AAV7TCG9</accession>
<gene>
    <name evidence="2" type="ORF">NDU88_006129</name>
</gene>
<proteinExistence type="predicted"/>
<sequence>MELRAVQERPIAPQSKGNQLRVCDQRRQTPGDGEQEEDCRHTIKDLGEALEYHGLRCPCSSERNPCM</sequence>
<keyword evidence="3" id="KW-1185">Reference proteome</keyword>